<reference evidence="1 2" key="1">
    <citation type="submission" date="2017-03" db="EMBL/GenBank/DDBJ databases">
        <title>Genomes of endolithic fungi from Antarctica.</title>
        <authorList>
            <person name="Coleine C."/>
            <person name="Masonjones S."/>
            <person name="Stajich J.E."/>
        </authorList>
    </citation>
    <scope>NUCLEOTIDE SEQUENCE [LARGE SCALE GENOMIC DNA]</scope>
    <source>
        <strain evidence="1 2">CCFEE 5184</strain>
    </source>
</reference>
<protein>
    <submittedName>
        <fullName evidence="1">Uncharacterized protein</fullName>
    </submittedName>
</protein>
<gene>
    <name evidence="1" type="ORF">B0A55_00872</name>
</gene>
<name>A0A4U0Y4H1_9PEZI</name>
<accession>A0A4U0Y4H1</accession>
<organism evidence="1 2">
    <name type="scientific">Friedmanniomyces simplex</name>
    <dbReference type="NCBI Taxonomy" id="329884"/>
    <lineage>
        <taxon>Eukaryota</taxon>
        <taxon>Fungi</taxon>
        <taxon>Dikarya</taxon>
        <taxon>Ascomycota</taxon>
        <taxon>Pezizomycotina</taxon>
        <taxon>Dothideomycetes</taxon>
        <taxon>Dothideomycetidae</taxon>
        <taxon>Mycosphaerellales</taxon>
        <taxon>Teratosphaeriaceae</taxon>
        <taxon>Friedmanniomyces</taxon>
    </lineage>
</organism>
<keyword evidence="2" id="KW-1185">Reference proteome</keyword>
<proteinExistence type="predicted"/>
<dbReference type="Proteomes" id="UP000309340">
    <property type="component" value="Unassembled WGS sequence"/>
</dbReference>
<evidence type="ECO:0000313" key="1">
    <source>
        <dbReference type="EMBL" id="TKA83103.1"/>
    </source>
</evidence>
<dbReference type="EMBL" id="NAJQ01000016">
    <property type="protein sequence ID" value="TKA83103.1"/>
    <property type="molecule type" value="Genomic_DNA"/>
</dbReference>
<dbReference type="OrthoDB" id="2588098at2759"/>
<dbReference type="AlphaFoldDB" id="A0A4U0Y4H1"/>
<evidence type="ECO:0000313" key="2">
    <source>
        <dbReference type="Proteomes" id="UP000309340"/>
    </source>
</evidence>
<comment type="caution">
    <text evidence="1">The sequence shown here is derived from an EMBL/GenBank/DDBJ whole genome shotgun (WGS) entry which is preliminary data.</text>
</comment>
<sequence length="298" mass="34110">MGQYWRIVNIDKAQALRNREGLKLWELLSNCEAEQLVDLLKVPKLRLYHFGPATVANARAKSLALTCSYFFRLLAPAVAQSVVECEAPWAGNRLITVGDYANGVPCFLSPEDVRAIAARGADESEWDLEEDAETIERNPLYAMKTEEVSDRLDTDEISVEYRGPWCEFAAYRRRWGIPLRIRRLVHLRLSAAEVGLLDRLSLPPDFGTHHGAVLRCLELKEYVRDDFIACSEYAYSLGEVLSCFTRWTDDGESGRWAGRRFDITVQQHVDDRWRDVSEEAVEWLRDSNLEPRADGKRA</sequence>